<comment type="caution">
    <text evidence="2">The sequence shown here is derived from an EMBL/GenBank/DDBJ whole genome shotgun (WGS) entry which is preliminary data.</text>
</comment>
<gene>
    <name evidence="2" type="ORF">DSY96_07345</name>
</gene>
<sequence>MDNFNTHIGASLYKTFNPKEARRILDKLDFHYAPIHGSWLNMAEIEFSILGRECLERRIPDKTALINEVNA</sequence>
<evidence type="ECO:0000313" key="3">
    <source>
        <dbReference type="Proteomes" id="UP000287917"/>
    </source>
</evidence>
<evidence type="ECO:0000313" key="2">
    <source>
        <dbReference type="EMBL" id="RTZ83784.1"/>
    </source>
</evidence>
<dbReference type="Proteomes" id="UP000287917">
    <property type="component" value="Unassembled WGS sequence"/>
</dbReference>
<feature type="domain" description="Tc1-like transposase DDE" evidence="1">
    <location>
        <begin position="1"/>
        <end position="65"/>
    </location>
</feature>
<proteinExistence type="predicted"/>
<evidence type="ECO:0000259" key="1">
    <source>
        <dbReference type="Pfam" id="PF13358"/>
    </source>
</evidence>
<name>A0A432GJ10_9DELT</name>
<dbReference type="Pfam" id="PF13358">
    <property type="entry name" value="DDE_3"/>
    <property type="match status" value="1"/>
</dbReference>
<accession>A0A432GJ10</accession>
<dbReference type="InterPro" id="IPR038717">
    <property type="entry name" value="Tc1-like_DDE_dom"/>
</dbReference>
<dbReference type="AlphaFoldDB" id="A0A432GJ10"/>
<reference evidence="2 3" key="1">
    <citation type="submission" date="2018-06" db="EMBL/GenBank/DDBJ databases">
        <title>Combined omics and stable isotope probing to characterize newly discovered Mariana Back-Arc vent microbial communities.</title>
        <authorList>
            <person name="Trembath-Reichert E."/>
            <person name="Huber J.A."/>
        </authorList>
    </citation>
    <scope>NUCLEOTIDE SEQUENCE [LARGE SCALE GENOMIC DNA]</scope>
    <source>
        <strain evidence="2">MAG 58</strain>
    </source>
</reference>
<dbReference type="EMBL" id="QNZK01000253">
    <property type="protein sequence ID" value="RTZ83784.1"/>
    <property type="molecule type" value="Genomic_DNA"/>
</dbReference>
<organism evidence="2 3">
    <name type="scientific">SAR324 cluster bacterium</name>
    <dbReference type="NCBI Taxonomy" id="2024889"/>
    <lineage>
        <taxon>Bacteria</taxon>
        <taxon>Deltaproteobacteria</taxon>
        <taxon>SAR324 cluster</taxon>
    </lineage>
</organism>
<protein>
    <recommendedName>
        <fullName evidence="1">Tc1-like transposase DDE domain-containing protein</fullName>
    </recommendedName>
</protein>